<protein>
    <recommendedName>
        <fullName evidence="16">Hypoxanthine phosphoribosyltransferase</fullName>
        <ecNumber evidence="16">2.4.2.8</ecNumber>
    </recommendedName>
</protein>
<proteinExistence type="inferred from homology"/>
<dbReference type="InterPro" id="IPR005904">
    <property type="entry name" value="Hxn_phspho_trans"/>
</dbReference>
<accession>A0A926DTE5</accession>
<dbReference type="EMBL" id="JACRSQ010000019">
    <property type="protein sequence ID" value="MBC8544321.1"/>
    <property type="molecule type" value="Genomic_DNA"/>
</dbReference>
<reference evidence="18" key="1">
    <citation type="submission" date="2020-08" db="EMBL/GenBank/DDBJ databases">
        <title>Genome public.</title>
        <authorList>
            <person name="Liu C."/>
            <person name="Sun Q."/>
        </authorList>
    </citation>
    <scope>NUCLEOTIDE SEQUENCE</scope>
    <source>
        <strain evidence="18">NSJ-32</strain>
    </source>
</reference>
<evidence type="ECO:0000313" key="19">
    <source>
        <dbReference type="Proteomes" id="UP000657006"/>
    </source>
</evidence>
<evidence type="ECO:0000256" key="10">
    <source>
        <dbReference type="ARBA" id="ARBA00022723"/>
    </source>
</evidence>
<keyword evidence="7 16" id="KW-0963">Cytoplasm</keyword>
<evidence type="ECO:0000256" key="14">
    <source>
        <dbReference type="ARBA" id="ARBA00048811"/>
    </source>
</evidence>
<dbReference type="FunFam" id="3.40.50.2020:FF:000006">
    <property type="entry name" value="Hypoxanthine phosphoribosyltransferase"/>
    <property type="match status" value="1"/>
</dbReference>
<comment type="subcellular location">
    <subcellularLocation>
        <location evidence="3 16">Cytoplasm</location>
    </subcellularLocation>
</comment>
<dbReference type="GO" id="GO:0005829">
    <property type="term" value="C:cytosol"/>
    <property type="evidence" value="ECO:0007669"/>
    <property type="project" value="TreeGrafter"/>
</dbReference>
<evidence type="ECO:0000256" key="1">
    <source>
        <dbReference type="ARBA" id="ARBA00001946"/>
    </source>
</evidence>
<evidence type="ECO:0000256" key="11">
    <source>
        <dbReference type="ARBA" id="ARBA00022726"/>
    </source>
</evidence>
<dbReference type="Proteomes" id="UP000657006">
    <property type="component" value="Unassembled WGS sequence"/>
</dbReference>
<dbReference type="InterPro" id="IPR000836">
    <property type="entry name" value="PRTase_dom"/>
</dbReference>
<comment type="pathway">
    <text evidence="4 16">Purine metabolism; IMP biosynthesis via salvage pathway; IMP from hypoxanthine: step 1/1.</text>
</comment>
<dbReference type="GO" id="GO:0032263">
    <property type="term" value="P:GMP salvage"/>
    <property type="evidence" value="ECO:0007669"/>
    <property type="project" value="TreeGrafter"/>
</dbReference>
<evidence type="ECO:0000259" key="17">
    <source>
        <dbReference type="Pfam" id="PF00156"/>
    </source>
</evidence>
<comment type="cofactor">
    <cofactor evidence="1 16">
        <name>Mg(2+)</name>
        <dbReference type="ChEBI" id="CHEBI:18420"/>
    </cofactor>
</comment>
<dbReference type="GO" id="GO:0000166">
    <property type="term" value="F:nucleotide binding"/>
    <property type="evidence" value="ECO:0007669"/>
    <property type="project" value="UniProtKB-KW"/>
</dbReference>
<evidence type="ECO:0000256" key="3">
    <source>
        <dbReference type="ARBA" id="ARBA00004496"/>
    </source>
</evidence>
<dbReference type="AlphaFoldDB" id="A0A926DTE5"/>
<evidence type="ECO:0000256" key="12">
    <source>
        <dbReference type="ARBA" id="ARBA00022741"/>
    </source>
</evidence>
<comment type="function">
    <text evidence="2">Purine salvage pathway enzyme that catalyzes the transfer of the ribosyl-5-phosphate group from 5-phospho-alpha-D-ribose 1-diphosphate (PRPP) to the N9 position of the 6-oxopurines hypoxanthine and guanine to form the corresponding ribonucleotides IMP (inosine 5'-monophosphate) and GMP (guanosine 5'-monophosphate), with the release of PPi.</text>
</comment>
<keyword evidence="11 16" id="KW-0660">Purine salvage</keyword>
<dbReference type="InterPro" id="IPR029057">
    <property type="entry name" value="PRTase-like"/>
</dbReference>
<evidence type="ECO:0000256" key="15">
    <source>
        <dbReference type="ARBA" id="ARBA00049402"/>
    </source>
</evidence>
<keyword evidence="9 16" id="KW-0808">Transferase</keyword>
<dbReference type="GO" id="GO:0006178">
    <property type="term" value="P:guanine salvage"/>
    <property type="evidence" value="ECO:0007669"/>
    <property type="project" value="TreeGrafter"/>
</dbReference>
<evidence type="ECO:0000256" key="13">
    <source>
        <dbReference type="ARBA" id="ARBA00022842"/>
    </source>
</evidence>
<comment type="caution">
    <text evidence="18">The sequence shown here is derived from an EMBL/GenBank/DDBJ whole genome shotgun (WGS) entry which is preliminary data.</text>
</comment>
<comment type="catalytic activity">
    <reaction evidence="15">
        <text>IMP + diphosphate = hypoxanthine + 5-phospho-alpha-D-ribose 1-diphosphate</text>
        <dbReference type="Rhea" id="RHEA:17973"/>
        <dbReference type="ChEBI" id="CHEBI:17368"/>
        <dbReference type="ChEBI" id="CHEBI:33019"/>
        <dbReference type="ChEBI" id="CHEBI:58017"/>
        <dbReference type="ChEBI" id="CHEBI:58053"/>
        <dbReference type="EC" id="2.4.2.8"/>
    </reaction>
    <physiologicalReaction direction="right-to-left" evidence="15">
        <dbReference type="Rhea" id="RHEA:17975"/>
    </physiologicalReaction>
</comment>
<dbReference type="GO" id="GO:0006166">
    <property type="term" value="P:purine ribonucleoside salvage"/>
    <property type="evidence" value="ECO:0007669"/>
    <property type="project" value="UniProtKB-KW"/>
</dbReference>
<evidence type="ECO:0000256" key="7">
    <source>
        <dbReference type="ARBA" id="ARBA00022490"/>
    </source>
</evidence>
<comment type="similarity">
    <text evidence="6 16">Belongs to the purine/pyrimidine phosphoribosyltransferase family.</text>
</comment>
<name>A0A926DTE5_9FIRM</name>
<keyword evidence="13 16" id="KW-0460">Magnesium</keyword>
<dbReference type="GO" id="GO:0052657">
    <property type="term" value="F:guanine phosphoribosyltransferase activity"/>
    <property type="evidence" value="ECO:0007669"/>
    <property type="project" value="UniProtKB-ARBA"/>
</dbReference>
<evidence type="ECO:0000256" key="9">
    <source>
        <dbReference type="ARBA" id="ARBA00022679"/>
    </source>
</evidence>
<dbReference type="PANTHER" id="PTHR43340:SF1">
    <property type="entry name" value="HYPOXANTHINE PHOSPHORIBOSYLTRANSFERASE"/>
    <property type="match status" value="1"/>
</dbReference>
<dbReference type="GO" id="GO:0004422">
    <property type="term" value="F:hypoxanthine phosphoribosyltransferase activity"/>
    <property type="evidence" value="ECO:0007669"/>
    <property type="project" value="InterPro"/>
</dbReference>
<gene>
    <name evidence="18" type="primary">hpt</name>
    <name evidence="18" type="ORF">H8730_12315</name>
</gene>
<dbReference type="PANTHER" id="PTHR43340">
    <property type="entry name" value="HYPOXANTHINE-GUANINE PHOSPHORIBOSYLTRANSFERASE"/>
    <property type="match status" value="1"/>
</dbReference>
<feature type="domain" description="Phosphoribosyltransferase" evidence="17">
    <location>
        <begin position="16"/>
        <end position="161"/>
    </location>
</feature>
<evidence type="ECO:0000256" key="2">
    <source>
        <dbReference type="ARBA" id="ARBA00002049"/>
    </source>
</evidence>
<keyword evidence="12 16" id="KW-0547">Nucleotide-binding</keyword>
<dbReference type="Gene3D" id="3.40.50.2020">
    <property type="match status" value="1"/>
</dbReference>
<dbReference type="SUPFAM" id="SSF53271">
    <property type="entry name" value="PRTase-like"/>
    <property type="match status" value="1"/>
</dbReference>
<evidence type="ECO:0000313" key="18">
    <source>
        <dbReference type="EMBL" id="MBC8544321.1"/>
    </source>
</evidence>
<evidence type="ECO:0000256" key="16">
    <source>
        <dbReference type="RuleBase" id="RU364099"/>
    </source>
</evidence>
<dbReference type="GO" id="GO:0000287">
    <property type="term" value="F:magnesium ion binding"/>
    <property type="evidence" value="ECO:0007669"/>
    <property type="project" value="TreeGrafter"/>
</dbReference>
<keyword evidence="10 16" id="KW-0479">Metal-binding</keyword>
<dbReference type="EC" id="2.4.2.8" evidence="16"/>
<dbReference type="GO" id="GO:0032264">
    <property type="term" value="P:IMP salvage"/>
    <property type="evidence" value="ECO:0007669"/>
    <property type="project" value="TreeGrafter"/>
</dbReference>
<sequence length="181" mass="20634">MRIEDDVEQILIGEGELAERIRQLGQQITEDYEEKDLIVVGILKGASLFMSDLIRKIEGKISIDFMVVSSYGNASETSGVVRIIKDLDMDITDKHILLVEDIIDTGLTLAYLKEYLCNRKAASVRICTLLDKPCRRSKPVEVEYIGFEVPDEFIIGYGIDYAEKYRNLPYIASLKRSVYEK</sequence>
<evidence type="ECO:0000256" key="6">
    <source>
        <dbReference type="ARBA" id="ARBA00008391"/>
    </source>
</evidence>
<keyword evidence="19" id="KW-1185">Reference proteome</keyword>
<dbReference type="CDD" id="cd06223">
    <property type="entry name" value="PRTases_typeI"/>
    <property type="match status" value="1"/>
</dbReference>
<evidence type="ECO:0000256" key="8">
    <source>
        <dbReference type="ARBA" id="ARBA00022676"/>
    </source>
</evidence>
<dbReference type="Pfam" id="PF00156">
    <property type="entry name" value="Pribosyltran"/>
    <property type="match status" value="1"/>
</dbReference>
<organism evidence="18 19">
    <name type="scientific">Bianquea renquensis</name>
    <dbReference type="NCBI Taxonomy" id="2763661"/>
    <lineage>
        <taxon>Bacteria</taxon>
        <taxon>Bacillati</taxon>
        <taxon>Bacillota</taxon>
        <taxon>Clostridia</taxon>
        <taxon>Eubacteriales</taxon>
        <taxon>Bianqueaceae</taxon>
        <taxon>Bianquea</taxon>
    </lineage>
</organism>
<keyword evidence="8 16" id="KW-0328">Glycosyltransferase</keyword>
<evidence type="ECO:0000256" key="5">
    <source>
        <dbReference type="ARBA" id="ARBA00004676"/>
    </source>
</evidence>
<dbReference type="RefSeq" id="WP_177713767.1">
    <property type="nucleotide sequence ID" value="NZ_JACRSQ010000019.1"/>
</dbReference>
<comment type="catalytic activity">
    <reaction evidence="14">
        <text>GMP + diphosphate = guanine + 5-phospho-alpha-D-ribose 1-diphosphate</text>
        <dbReference type="Rhea" id="RHEA:25424"/>
        <dbReference type="ChEBI" id="CHEBI:16235"/>
        <dbReference type="ChEBI" id="CHEBI:33019"/>
        <dbReference type="ChEBI" id="CHEBI:58017"/>
        <dbReference type="ChEBI" id="CHEBI:58115"/>
        <dbReference type="EC" id="2.4.2.8"/>
    </reaction>
    <physiologicalReaction direction="right-to-left" evidence="14">
        <dbReference type="Rhea" id="RHEA:25426"/>
    </physiologicalReaction>
</comment>
<comment type="pathway">
    <text evidence="5">Purine metabolism; GMP biosynthesis via salvage pathway; GMP from guanine: step 1/1.</text>
</comment>
<evidence type="ECO:0000256" key="4">
    <source>
        <dbReference type="ARBA" id="ARBA00004669"/>
    </source>
</evidence>
<dbReference type="InterPro" id="IPR050408">
    <property type="entry name" value="HGPRT"/>
</dbReference>
<dbReference type="GO" id="GO:0046100">
    <property type="term" value="P:hypoxanthine metabolic process"/>
    <property type="evidence" value="ECO:0007669"/>
    <property type="project" value="TreeGrafter"/>
</dbReference>
<dbReference type="NCBIfam" id="TIGR01203">
    <property type="entry name" value="HGPRTase"/>
    <property type="match status" value="1"/>
</dbReference>